<evidence type="ECO:0000259" key="9">
    <source>
        <dbReference type="PROSITE" id="PS50011"/>
    </source>
</evidence>
<accession>A0A835LXE7</accession>
<evidence type="ECO:0000256" key="8">
    <source>
        <dbReference type="SAM" id="MobiDB-lite"/>
    </source>
</evidence>
<dbReference type="AlphaFoldDB" id="A0A835LXE7"/>
<dbReference type="GO" id="GO:0032968">
    <property type="term" value="P:positive regulation of transcription elongation by RNA polymerase II"/>
    <property type="evidence" value="ECO:0007669"/>
    <property type="project" value="TreeGrafter"/>
</dbReference>
<dbReference type="SMART" id="SM00220">
    <property type="entry name" value="S_TKc"/>
    <property type="match status" value="1"/>
</dbReference>
<keyword evidence="3" id="KW-0808">Transferase</keyword>
<protein>
    <recommendedName>
        <fullName evidence="9">Protein kinase domain-containing protein</fullName>
    </recommendedName>
</protein>
<evidence type="ECO:0000256" key="1">
    <source>
        <dbReference type="ARBA" id="ARBA00006485"/>
    </source>
</evidence>
<reference evidence="10 11" key="1">
    <citation type="submission" date="2020-10" db="EMBL/GenBank/DDBJ databases">
        <title>The Coptis chinensis genome and diversification of protoberbering-type alkaloids.</title>
        <authorList>
            <person name="Wang B."/>
            <person name="Shu S."/>
            <person name="Song C."/>
            <person name="Liu Y."/>
        </authorList>
    </citation>
    <scope>NUCLEOTIDE SEQUENCE [LARGE SCALE GENOMIC DNA]</scope>
    <source>
        <strain evidence="10">HL-2020</strain>
        <tissue evidence="10">Leaf</tissue>
    </source>
</reference>
<dbReference type="Proteomes" id="UP000631114">
    <property type="component" value="Unassembled WGS sequence"/>
</dbReference>
<dbReference type="FunFam" id="1.10.510.10:FF:000043">
    <property type="entry name" value="probable serine/threonine-protein kinase At1g54610"/>
    <property type="match status" value="1"/>
</dbReference>
<evidence type="ECO:0000256" key="6">
    <source>
        <dbReference type="ARBA" id="ARBA00022840"/>
    </source>
</evidence>
<feature type="compositionally biased region" description="Basic and acidic residues" evidence="8">
    <location>
        <begin position="446"/>
        <end position="461"/>
    </location>
</feature>
<keyword evidence="4 7" id="KW-0547">Nucleotide-binding</keyword>
<feature type="compositionally biased region" description="Basic and acidic residues" evidence="8">
    <location>
        <begin position="580"/>
        <end position="595"/>
    </location>
</feature>
<comment type="similarity">
    <text evidence="1">Belongs to the protein kinase superfamily. CMGC Ser/Thr protein kinase family. CDC2/CDKX subfamily.</text>
</comment>
<evidence type="ECO:0000256" key="3">
    <source>
        <dbReference type="ARBA" id="ARBA00022679"/>
    </source>
</evidence>
<feature type="binding site" evidence="7">
    <location>
        <position position="174"/>
    </location>
    <ligand>
        <name>ATP</name>
        <dbReference type="ChEBI" id="CHEBI:30616"/>
    </ligand>
</feature>
<dbReference type="CDD" id="cd07840">
    <property type="entry name" value="STKc_CDK9_like"/>
    <property type="match status" value="1"/>
</dbReference>
<keyword evidence="11" id="KW-1185">Reference proteome</keyword>
<sequence length="699" mass="77912">MGCICSKGTSTAANEYVESQREKEYKSSKPLVTPSKREEMIIDFDGGSRMPVLTPPTQGTDISTLVALDVGVKGAVVNVNKTQHQRRATVDIGVNGGGERTAISRIVSFPHGAEGEQVVAGWPSWLTAVAGEAIKGWLPRRADSFEKLDKIGQGTYSNVYRARDLETGKIVALKKVRFVNMDPESVRFMAREIYILRKLDHPNVVKLEGLVTSRMSCSLYLVFEYMEHDLAGLAGSPNIKFTEAQIKCYMQQLFCGLEHCHNRGVLHRDIKGSNLLIDNNGVLRIADFGLATFFNPDQKQPMTSRVVTLWYRPPELLLGATDYGVSVDLWSAGCILAELFAGKPIMPGRTEVEQMHKIFKLCGSPSEDYWKKSRLPHATIFKPQHPYQRCLTDSFKDFPSSALDLVDVLLAIEPESRGSSTSALKSDFFTTKPYPCDPSTLPKYPPSKEFDTKLRDEEARRQRAASVKGRESEYGRRDSRNSNAAADPNVNAELQISLQKRQPQSNPKSNSEKYNPQEDAGSGFPIDPPRGPSAYGSSWNKKGMESGHVGLRTQRSYMPMPNGASEHSGLASRNSARFNNPRERNSHSQWVDKKLSSKYNELDDAEPSGKQEWNNHLLDRPASSHKKGDKGYGPPKKNRIHYSGPLMPPGGNLDEMLKEHERQIQQAVRKARLDKVKTKKNIGDGIQSEALLYSGRNGR</sequence>
<dbReference type="Gene3D" id="1.10.510.10">
    <property type="entry name" value="Transferase(Phosphotransferase) domain 1"/>
    <property type="match status" value="1"/>
</dbReference>
<dbReference type="InterPro" id="IPR000719">
    <property type="entry name" value="Prot_kinase_dom"/>
</dbReference>
<feature type="compositionally biased region" description="Basic and acidic residues" evidence="8">
    <location>
        <begin position="468"/>
        <end position="480"/>
    </location>
</feature>
<evidence type="ECO:0000313" key="10">
    <source>
        <dbReference type="EMBL" id="KAF9608557.1"/>
    </source>
</evidence>
<dbReference type="PROSITE" id="PS00108">
    <property type="entry name" value="PROTEIN_KINASE_ST"/>
    <property type="match status" value="1"/>
</dbReference>
<dbReference type="GO" id="GO:0005634">
    <property type="term" value="C:nucleus"/>
    <property type="evidence" value="ECO:0007669"/>
    <property type="project" value="TreeGrafter"/>
</dbReference>
<dbReference type="InterPro" id="IPR017441">
    <property type="entry name" value="Protein_kinase_ATP_BS"/>
</dbReference>
<dbReference type="InterPro" id="IPR050108">
    <property type="entry name" value="CDK"/>
</dbReference>
<feature type="domain" description="Protein kinase" evidence="9">
    <location>
        <begin position="145"/>
        <end position="429"/>
    </location>
</feature>
<organism evidence="10 11">
    <name type="scientific">Coptis chinensis</name>
    <dbReference type="NCBI Taxonomy" id="261450"/>
    <lineage>
        <taxon>Eukaryota</taxon>
        <taxon>Viridiplantae</taxon>
        <taxon>Streptophyta</taxon>
        <taxon>Embryophyta</taxon>
        <taxon>Tracheophyta</taxon>
        <taxon>Spermatophyta</taxon>
        <taxon>Magnoliopsida</taxon>
        <taxon>Ranunculales</taxon>
        <taxon>Ranunculaceae</taxon>
        <taxon>Coptidoideae</taxon>
        <taxon>Coptis</taxon>
    </lineage>
</organism>
<dbReference type="Pfam" id="PF00069">
    <property type="entry name" value="Pkinase"/>
    <property type="match status" value="1"/>
</dbReference>
<dbReference type="FunFam" id="3.30.200.20:FF:000021">
    <property type="entry name" value="probable serine/threonine-protein kinase At1g54610"/>
    <property type="match status" value="1"/>
</dbReference>
<dbReference type="OrthoDB" id="779276at2759"/>
<dbReference type="GO" id="GO:0005524">
    <property type="term" value="F:ATP binding"/>
    <property type="evidence" value="ECO:0007669"/>
    <property type="project" value="UniProtKB-UniRule"/>
</dbReference>
<dbReference type="InterPro" id="IPR011009">
    <property type="entry name" value="Kinase-like_dom_sf"/>
</dbReference>
<dbReference type="EMBL" id="JADFTS010000004">
    <property type="protein sequence ID" value="KAF9608557.1"/>
    <property type="molecule type" value="Genomic_DNA"/>
</dbReference>
<proteinExistence type="inferred from homology"/>
<dbReference type="GO" id="GO:0008353">
    <property type="term" value="F:RNA polymerase II CTD heptapeptide repeat kinase activity"/>
    <property type="evidence" value="ECO:0007669"/>
    <property type="project" value="TreeGrafter"/>
</dbReference>
<dbReference type="InterPro" id="IPR008271">
    <property type="entry name" value="Ser/Thr_kinase_AS"/>
</dbReference>
<feature type="region of interest" description="Disordered" evidence="8">
    <location>
        <begin position="435"/>
        <end position="654"/>
    </location>
</feature>
<comment type="caution">
    <text evidence="10">The sequence shown here is derived from an EMBL/GenBank/DDBJ whole genome shotgun (WGS) entry which is preliminary data.</text>
</comment>
<evidence type="ECO:0000256" key="5">
    <source>
        <dbReference type="ARBA" id="ARBA00022777"/>
    </source>
</evidence>
<dbReference type="PANTHER" id="PTHR24056:SF397">
    <property type="entry name" value="OS11G0242500 PROTEIN"/>
    <property type="match status" value="1"/>
</dbReference>
<evidence type="ECO:0000256" key="4">
    <source>
        <dbReference type="ARBA" id="ARBA00022741"/>
    </source>
</evidence>
<dbReference type="SUPFAM" id="SSF56112">
    <property type="entry name" value="Protein kinase-like (PK-like)"/>
    <property type="match status" value="1"/>
</dbReference>
<keyword evidence="5" id="KW-0418">Kinase</keyword>
<dbReference type="Gene3D" id="3.30.200.20">
    <property type="entry name" value="Phosphorylase Kinase, domain 1"/>
    <property type="match status" value="1"/>
</dbReference>
<keyword evidence="2" id="KW-0723">Serine/threonine-protein kinase</keyword>
<feature type="compositionally biased region" description="Polar residues" evidence="8">
    <location>
        <begin position="492"/>
        <end position="514"/>
    </location>
</feature>
<dbReference type="PANTHER" id="PTHR24056">
    <property type="entry name" value="CELL DIVISION PROTEIN KINASE"/>
    <property type="match status" value="1"/>
</dbReference>
<dbReference type="PROSITE" id="PS50011">
    <property type="entry name" value="PROTEIN_KINASE_DOM"/>
    <property type="match status" value="1"/>
</dbReference>
<evidence type="ECO:0000256" key="7">
    <source>
        <dbReference type="PROSITE-ProRule" id="PRU10141"/>
    </source>
</evidence>
<evidence type="ECO:0000313" key="11">
    <source>
        <dbReference type="Proteomes" id="UP000631114"/>
    </source>
</evidence>
<dbReference type="GO" id="GO:0000307">
    <property type="term" value="C:cyclin-dependent protein kinase holoenzyme complex"/>
    <property type="evidence" value="ECO:0007669"/>
    <property type="project" value="TreeGrafter"/>
</dbReference>
<evidence type="ECO:0000256" key="2">
    <source>
        <dbReference type="ARBA" id="ARBA00022527"/>
    </source>
</evidence>
<dbReference type="PROSITE" id="PS00107">
    <property type="entry name" value="PROTEIN_KINASE_ATP"/>
    <property type="match status" value="1"/>
</dbReference>
<keyword evidence="6 7" id="KW-0067">ATP-binding</keyword>
<name>A0A835LXE7_9MAGN</name>
<gene>
    <name evidence="10" type="ORF">IFM89_009923</name>
</gene>